<dbReference type="InterPro" id="IPR012386">
    <property type="entry name" value="Cyclic-nucl_3Pdiesterase"/>
</dbReference>
<name>A0A081C6U1_VECG1</name>
<dbReference type="PANTHER" id="PTHR28141:SF1">
    <property type="entry name" value="2',3'-CYCLIC-NUCLEOTIDE 3'-PHOSPHODIESTERASE"/>
    <property type="match status" value="1"/>
</dbReference>
<reference evidence="1" key="1">
    <citation type="journal article" date="2015" name="PeerJ">
        <title>First genomic representation of candidate bacterial phylum KSB3 points to enhanced environmental sensing as a trigger of wastewater bulking.</title>
        <authorList>
            <person name="Sekiguchi Y."/>
            <person name="Ohashi A."/>
            <person name="Parks D.H."/>
            <person name="Yamauchi T."/>
            <person name="Tyson G.W."/>
            <person name="Hugenholtz P."/>
        </authorList>
    </citation>
    <scope>NUCLEOTIDE SEQUENCE [LARGE SCALE GENOMIC DNA]</scope>
</reference>
<dbReference type="Pfam" id="PF07823">
    <property type="entry name" value="CPDase"/>
    <property type="match status" value="1"/>
</dbReference>
<dbReference type="AlphaFoldDB" id="A0A081C6U1"/>
<dbReference type="EMBL" id="DF820472">
    <property type="protein sequence ID" value="GAK60296.1"/>
    <property type="molecule type" value="Genomic_DNA"/>
</dbReference>
<evidence type="ECO:0000313" key="2">
    <source>
        <dbReference type="Proteomes" id="UP000030661"/>
    </source>
</evidence>
<gene>
    <name evidence="1" type="ORF">U27_00187</name>
</gene>
<dbReference type="Gene3D" id="3.90.1140.10">
    <property type="entry name" value="Cyclic phosphodiesterase"/>
    <property type="match status" value="1"/>
</dbReference>
<accession>A0A081C6U1</accession>
<dbReference type="STRING" id="1499967.U27_00187"/>
<keyword evidence="2" id="KW-1185">Reference proteome</keyword>
<protein>
    <submittedName>
        <fullName evidence="1">2 3 cyclic phosphodiesterase</fullName>
    </submittedName>
</protein>
<dbReference type="Proteomes" id="UP000030661">
    <property type="component" value="Unassembled WGS sequence"/>
</dbReference>
<dbReference type="PANTHER" id="PTHR28141">
    <property type="entry name" value="2',3'-CYCLIC-NUCLEOTIDE 3'-PHOSPHODIESTERASE"/>
    <property type="match status" value="1"/>
</dbReference>
<evidence type="ECO:0000313" key="1">
    <source>
        <dbReference type="EMBL" id="GAK60296.1"/>
    </source>
</evidence>
<proteinExistence type="predicted"/>
<dbReference type="GO" id="GO:0004113">
    <property type="term" value="F:2',3'-cyclic-nucleotide 3'-phosphodiesterase activity"/>
    <property type="evidence" value="ECO:0007669"/>
    <property type="project" value="TreeGrafter"/>
</dbReference>
<dbReference type="GO" id="GO:0009187">
    <property type="term" value="P:cyclic nucleotide metabolic process"/>
    <property type="evidence" value="ECO:0007669"/>
    <property type="project" value="TreeGrafter"/>
</dbReference>
<sequence>MDIAYGYGERSLMTRIREYSIWILPPEPVFDRLAQIITQISKQYSTPSFEPHVTLLGNLSLLEQEVSSKTQQLANFLKPFTLHLTTAGLLNEYFRSLFINIEKTEELMEAHQKARTLFRSGREPEFFPHLSLMYGNFSREIKEKIIAEIGKDFQIRFEVKDMYVTLCSSNIALKDWRRLAQFTFQTVKEN</sequence>
<dbReference type="HOGENOM" id="CLU_081919_1_0_0"/>
<dbReference type="SUPFAM" id="SSF55144">
    <property type="entry name" value="LigT-like"/>
    <property type="match status" value="1"/>
</dbReference>
<dbReference type="InterPro" id="IPR009097">
    <property type="entry name" value="Cyclic_Pdiesterase"/>
</dbReference>
<organism evidence="1">
    <name type="scientific">Vecturithrix granuli</name>
    <dbReference type="NCBI Taxonomy" id="1499967"/>
    <lineage>
        <taxon>Bacteria</taxon>
        <taxon>Candidatus Moduliflexota</taxon>
        <taxon>Candidatus Vecturitrichia</taxon>
        <taxon>Candidatus Vecturitrichales</taxon>
        <taxon>Candidatus Vecturitrichaceae</taxon>
        <taxon>Candidatus Vecturithrix</taxon>
    </lineage>
</organism>